<evidence type="ECO:0000259" key="2">
    <source>
        <dbReference type="PROSITE" id="PS50240"/>
    </source>
</evidence>
<dbReference type="VEuPathDB" id="VectorBase:LDEU008720"/>
<sequence>MQKGLAGYDYFCGGAILNQKWIITAAHCLEEVKAEDLKIVVGTHDIKKRLPKDEYNIDKIINHENYRVGSGGELINDIALLRVSNSIDMSSDLVKSHLK</sequence>
<dbReference type="SUPFAM" id="SSF50494">
    <property type="entry name" value="Trypsin-like serine proteases"/>
    <property type="match status" value="1"/>
</dbReference>
<dbReference type="Proteomes" id="UP000288716">
    <property type="component" value="Unassembled WGS sequence"/>
</dbReference>
<dbReference type="STRING" id="299467.A0A443S704"/>
<reference evidence="3 4" key="1">
    <citation type="journal article" date="2018" name="Gigascience">
        <title>Genomes of trombidid mites reveal novel predicted allergens and laterally-transferred genes associated with secondary metabolism.</title>
        <authorList>
            <person name="Dong X."/>
            <person name="Chaisiri K."/>
            <person name="Xia D."/>
            <person name="Armstrong S.D."/>
            <person name="Fang Y."/>
            <person name="Donnelly M.J."/>
            <person name="Kadowaki T."/>
            <person name="McGarry J.W."/>
            <person name="Darby A.C."/>
            <person name="Makepeace B.L."/>
        </authorList>
    </citation>
    <scope>NUCLEOTIDE SEQUENCE [LARGE SCALE GENOMIC DNA]</scope>
    <source>
        <strain evidence="3">UoL-UT</strain>
    </source>
</reference>
<dbReference type="GO" id="GO:0004252">
    <property type="term" value="F:serine-type endopeptidase activity"/>
    <property type="evidence" value="ECO:0007669"/>
    <property type="project" value="InterPro"/>
</dbReference>
<evidence type="ECO:0000256" key="1">
    <source>
        <dbReference type="ARBA" id="ARBA00023157"/>
    </source>
</evidence>
<dbReference type="PANTHER" id="PTHR24252:SF7">
    <property type="entry name" value="HYALIN"/>
    <property type="match status" value="1"/>
</dbReference>
<protein>
    <submittedName>
        <fullName evidence="3">Chymotrypsin-2-like protein</fullName>
    </submittedName>
</protein>
<gene>
    <name evidence="3" type="ORF">B4U80_13938</name>
</gene>
<dbReference type="InterPro" id="IPR001254">
    <property type="entry name" value="Trypsin_dom"/>
</dbReference>
<name>A0A443S704_9ACAR</name>
<dbReference type="PROSITE" id="PS50240">
    <property type="entry name" value="TRYPSIN_DOM"/>
    <property type="match status" value="1"/>
</dbReference>
<dbReference type="PRINTS" id="PR00722">
    <property type="entry name" value="CHYMOTRYPSIN"/>
</dbReference>
<dbReference type="OrthoDB" id="6510126at2759"/>
<dbReference type="PROSITE" id="PS00134">
    <property type="entry name" value="TRYPSIN_HIS"/>
    <property type="match status" value="1"/>
</dbReference>
<dbReference type="GO" id="GO:0006508">
    <property type="term" value="P:proteolysis"/>
    <property type="evidence" value="ECO:0007669"/>
    <property type="project" value="InterPro"/>
</dbReference>
<dbReference type="InterPro" id="IPR009003">
    <property type="entry name" value="Peptidase_S1_PA"/>
</dbReference>
<dbReference type="PANTHER" id="PTHR24252">
    <property type="entry name" value="ACROSIN-RELATED"/>
    <property type="match status" value="1"/>
</dbReference>
<evidence type="ECO:0000313" key="4">
    <source>
        <dbReference type="Proteomes" id="UP000288716"/>
    </source>
</evidence>
<dbReference type="EMBL" id="NCKV01006688">
    <property type="protein sequence ID" value="RWS23320.1"/>
    <property type="molecule type" value="Genomic_DNA"/>
</dbReference>
<dbReference type="AlphaFoldDB" id="A0A443S704"/>
<keyword evidence="4" id="KW-1185">Reference proteome</keyword>
<organism evidence="3 4">
    <name type="scientific">Leptotrombidium deliense</name>
    <dbReference type="NCBI Taxonomy" id="299467"/>
    <lineage>
        <taxon>Eukaryota</taxon>
        <taxon>Metazoa</taxon>
        <taxon>Ecdysozoa</taxon>
        <taxon>Arthropoda</taxon>
        <taxon>Chelicerata</taxon>
        <taxon>Arachnida</taxon>
        <taxon>Acari</taxon>
        <taxon>Acariformes</taxon>
        <taxon>Trombidiformes</taxon>
        <taxon>Prostigmata</taxon>
        <taxon>Anystina</taxon>
        <taxon>Parasitengona</taxon>
        <taxon>Trombiculoidea</taxon>
        <taxon>Trombiculidae</taxon>
        <taxon>Leptotrombidium</taxon>
    </lineage>
</organism>
<dbReference type="Gene3D" id="2.40.10.10">
    <property type="entry name" value="Trypsin-like serine proteases"/>
    <property type="match status" value="1"/>
</dbReference>
<dbReference type="InterPro" id="IPR043504">
    <property type="entry name" value="Peptidase_S1_PA_chymotrypsin"/>
</dbReference>
<accession>A0A443S704</accession>
<dbReference type="Pfam" id="PF00089">
    <property type="entry name" value="Trypsin"/>
    <property type="match status" value="1"/>
</dbReference>
<dbReference type="InterPro" id="IPR001314">
    <property type="entry name" value="Peptidase_S1A"/>
</dbReference>
<evidence type="ECO:0000313" key="3">
    <source>
        <dbReference type="EMBL" id="RWS23320.1"/>
    </source>
</evidence>
<keyword evidence="1" id="KW-1015">Disulfide bond</keyword>
<dbReference type="InterPro" id="IPR018114">
    <property type="entry name" value="TRYPSIN_HIS"/>
</dbReference>
<feature type="domain" description="Peptidase S1" evidence="2">
    <location>
        <begin position="1"/>
        <end position="99"/>
    </location>
</feature>
<proteinExistence type="predicted"/>
<dbReference type="FunFam" id="2.40.10.10:FF:000068">
    <property type="entry name" value="transmembrane protease serine 2"/>
    <property type="match status" value="1"/>
</dbReference>
<comment type="caution">
    <text evidence="3">The sequence shown here is derived from an EMBL/GenBank/DDBJ whole genome shotgun (WGS) entry which is preliminary data.</text>
</comment>